<keyword evidence="5" id="KW-1003">Cell membrane</keyword>
<dbReference type="InterPro" id="IPR000090">
    <property type="entry name" value="Flg_Motor_Flig"/>
</dbReference>
<dbReference type="InterPro" id="IPR011002">
    <property type="entry name" value="FliG_a-hlx"/>
</dbReference>
<protein>
    <recommendedName>
        <fullName evidence="4">Flagellar motor switch protein FliG</fullName>
    </recommendedName>
</protein>
<evidence type="ECO:0000256" key="7">
    <source>
        <dbReference type="ARBA" id="ARBA00022779"/>
    </source>
</evidence>
<comment type="similarity">
    <text evidence="3">Belongs to the FliG family.</text>
</comment>
<keyword evidence="7" id="KW-0283">Flagellar rotation</keyword>
<evidence type="ECO:0000256" key="5">
    <source>
        <dbReference type="ARBA" id="ARBA00022475"/>
    </source>
</evidence>
<keyword evidence="13" id="KW-0966">Cell projection</keyword>
<keyword evidence="14" id="KW-1185">Reference proteome</keyword>
<dbReference type="STRING" id="988821.SAMN05421867_1039"/>
<dbReference type="GO" id="GO:0005886">
    <property type="term" value="C:plasma membrane"/>
    <property type="evidence" value="ECO:0007669"/>
    <property type="project" value="UniProtKB-SubCell"/>
</dbReference>
<evidence type="ECO:0000256" key="2">
    <source>
        <dbReference type="ARBA" id="ARBA00004413"/>
    </source>
</evidence>
<dbReference type="Pfam" id="PF01706">
    <property type="entry name" value="FliG_C"/>
    <property type="match status" value="1"/>
</dbReference>
<dbReference type="GO" id="GO:0006935">
    <property type="term" value="P:chemotaxis"/>
    <property type="evidence" value="ECO:0007669"/>
    <property type="project" value="UniProtKB-KW"/>
</dbReference>
<dbReference type="PANTHER" id="PTHR30534">
    <property type="entry name" value="FLAGELLAR MOTOR SWITCH PROTEIN FLIG"/>
    <property type="match status" value="1"/>
</dbReference>
<dbReference type="GO" id="GO:0003774">
    <property type="term" value="F:cytoskeletal motor activity"/>
    <property type="evidence" value="ECO:0007669"/>
    <property type="project" value="InterPro"/>
</dbReference>
<evidence type="ECO:0000256" key="3">
    <source>
        <dbReference type="ARBA" id="ARBA00010299"/>
    </source>
</evidence>
<evidence type="ECO:0000256" key="9">
    <source>
        <dbReference type="ARBA" id="ARBA00023143"/>
    </source>
</evidence>
<accession>A0A1I0WI17</accession>
<dbReference type="SUPFAM" id="SSF48029">
    <property type="entry name" value="FliG"/>
    <property type="match status" value="2"/>
</dbReference>
<evidence type="ECO:0000259" key="11">
    <source>
        <dbReference type="Pfam" id="PF14841"/>
    </source>
</evidence>
<dbReference type="RefSeq" id="WP_090031015.1">
    <property type="nucleotide sequence ID" value="NZ_BONM01000002.1"/>
</dbReference>
<dbReference type="Pfam" id="PF14842">
    <property type="entry name" value="FliG_N"/>
    <property type="match status" value="1"/>
</dbReference>
<dbReference type="Gene3D" id="1.10.220.30">
    <property type="match status" value="3"/>
</dbReference>
<keyword evidence="9" id="KW-0975">Bacterial flagellum</keyword>
<keyword evidence="8" id="KW-0472">Membrane</keyword>
<sequence length="335" mass="36206">MSAVATLTGPQKAAMLLLQLGKERAGKVMARMELAEIEELTAEILRLQHVDQALADQVLEEFYDVTAAGPGIGGGVGLAQHLLEASLGRDQAADVLQRLQATLAPQPFEFLQQADARQVLSLLDGEHPQTVALVLAHLRPEMASGVLGALDADMQAEVAHRIALMERAMPDVVATIAEVLQRKASAVLTPKEMAAVGGVQPLVEIINRAGPSAEKIILEGLRNRDEGLAEQVRSLMFVFADITLLDDRAMQLVLRQVETSSLSVALKGTSDEVRDKVLRNLSERARENLLEEIELLGPTRLSQVEEARAGVVQAIRGLEESGQIVISREGDDEYV</sequence>
<evidence type="ECO:0000259" key="10">
    <source>
        <dbReference type="Pfam" id="PF01706"/>
    </source>
</evidence>
<name>A0A1I0WI17_9CELL</name>
<feature type="domain" description="Flagellar motor switch protein FliG N-terminal" evidence="12">
    <location>
        <begin position="7"/>
        <end position="108"/>
    </location>
</feature>
<dbReference type="InterPro" id="IPR028263">
    <property type="entry name" value="FliG_N"/>
</dbReference>
<dbReference type="PANTHER" id="PTHR30534:SF0">
    <property type="entry name" value="FLAGELLAR MOTOR SWITCH PROTEIN FLIG"/>
    <property type="match status" value="1"/>
</dbReference>
<dbReference type="EMBL" id="FOKA01000003">
    <property type="protein sequence ID" value="SFA88204.1"/>
    <property type="molecule type" value="Genomic_DNA"/>
</dbReference>
<dbReference type="GO" id="GO:0009425">
    <property type="term" value="C:bacterial-type flagellum basal body"/>
    <property type="evidence" value="ECO:0007669"/>
    <property type="project" value="UniProtKB-SubCell"/>
</dbReference>
<reference evidence="13 14" key="1">
    <citation type="submission" date="2016-10" db="EMBL/GenBank/DDBJ databases">
        <authorList>
            <person name="de Groot N.N."/>
        </authorList>
    </citation>
    <scope>NUCLEOTIDE SEQUENCE [LARGE SCALE GENOMIC DNA]</scope>
    <source>
        <strain evidence="13 14">CGMCC 4.6945</strain>
    </source>
</reference>
<keyword evidence="13" id="KW-0969">Cilium</keyword>
<evidence type="ECO:0000259" key="12">
    <source>
        <dbReference type="Pfam" id="PF14842"/>
    </source>
</evidence>
<dbReference type="Proteomes" id="UP000199012">
    <property type="component" value="Unassembled WGS sequence"/>
</dbReference>
<proteinExistence type="inferred from homology"/>
<evidence type="ECO:0000313" key="14">
    <source>
        <dbReference type="Proteomes" id="UP000199012"/>
    </source>
</evidence>
<evidence type="ECO:0000313" key="13">
    <source>
        <dbReference type="EMBL" id="SFA88204.1"/>
    </source>
</evidence>
<evidence type="ECO:0000256" key="1">
    <source>
        <dbReference type="ARBA" id="ARBA00004117"/>
    </source>
</evidence>
<comment type="subcellular location">
    <subcellularLocation>
        <location evidence="1">Bacterial flagellum basal body</location>
    </subcellularLocation>
    <subcellularLocation>
        <location evidence="2">Cell membrane</location>
        <topology evidence="2">Peripheral membrane protein</topology>
        <orientation evidence="2">Cytoplasmic side</orientation>
    </subcellularLocation>
</comment>
<dbReference type="Pfam" id="PF14841">
    <property type="entry name" value="FliG_M"/>
    <property type="match status" value="1"/>
</dbReference>
<dbReference type="OrthoDB" id="9780302at2"/>
<dbReference type="GO" id="GO:0071973">
    <property type="term" value="P:bacterial-type flagellum-dependent cell motility"/>
    <property type="evidence" value="ECO:0007669"/>
    <property type="project" value="InterPro"/>
</dbReference>
<feature type="domain" description="Flagellar motor switch protein FliG C-terminal" evidence="10">
    <location>
        <begin position="220"/>
        <end position="326"/>
    </location>
</feature>
<dbReference type="PRINTS" id="PR00954">
    <property type="entry name" value="FLGMOTORFLIG"/>
</dbReference>
<dbReference type="InterPro" id="IPR032779">
    <property type="entry name" value="FliG_M"/>
</dbReference>
<gene>
    <name evidence="13" type="ORF">SAMN05421867_1039</name>
</gene>
<evidence type="ECO:0000256" key="4">
    <source>
        <dbReference type="ARBA" id="ARBA00021870"/>
    </source>
</evidence>
<feature type="domain" description="Flagellar motor switch protein FliG middle" evidence="11">
    <location>
        <begin position="117"/>
        <end position="189"/>
    </location>
</feature>
<dbReference type="AlphaFoldDB" id="A0A1I0WI17"/>
<dbReference type="InterPro" id="IPR023087">
    <property type="entry name" value="Flg_Motor_Flig_C"/>
</dbReference>
<organism evidence="13 14">
    <name type="scientific">Cellulomonas marina</name>
    <dbReference type="NCBI Taxonomy" id="988821"/>
    <lineage>
        <taxon>Bacteria</taxon>
        <taxon>Bacillati</taxon>
        <taxon>Actinomycetota</taxon>
        <taxon>Actinomycetes</taxon>
        <taxon>Micrococcales</taxon>
        <taxon>Cellulomonadaceae</taxon>
        <taxon>Cellulomonas</taxon>
    </lineage>
</organism>
<keyword evidence="6" id="KW-0145">Chemotaxis</keyword>
<dbReference type="NCBIfam" id="TIGR00207">
    <property type="entry name" value="fliG"/>
    <property type="match status" value="1"/>
</dbReference>
<evidence type="ECO:0000256" key="8">
    <source>
        <dbReference type="ARBA" id="ARBA00023136"/>
    </source>
</evidence>
<dbReference type="PIRSF" id="PIRSF003161">
    <property type="entry name" value="FliG"/>
    <property type="match status" value="1"/>
</dbReference>
<keyword evidence="13" id="KW-0282">Flagellum</keyword>
<evidence type="ECO:0000256" key="6">
    <source>
        <dbReference type="ARBA" id="ARBA00022500"/>
    </source>
</evidence>